<evidence type="ECO:0000313" key="9">
    <source>
        <dbReference type="EMBL" id="QRG65077.1"/>
    </source>
</evidence>
<organism evidence="9 10">
    <name type="scientific">Brevibacillus choshinensis</name>
    <dbReference type="NCBI Taxonomy" id="54911"/>
    <lineage>
        <taxon>Bacteria</taxon>
        <taxon>Bacillati</taxon>
        <taxon>Bacillota</taxon>
        <taxon>Bacilli</taxon>
        <taxon>Bacillales</taxon>
        <taxon>Paenibacillaceae</taxon>
        <taxon>Brevibacillus</taxon>
    </lineage>
</organism>
<gene>
    <name evidence="9" type="ORF">JNE38_15575</name>
</gene>
<feature type="transmembrane region" description="Helical" evidence="8">
    <location>
        <begin position="302"/>
        <end position="321"/>
    </location>
</feature>
<feature type="transmembrane region" description="Helical" evidence="8">
    <location>
        <begin position="119"/>
        <end position="138"/>
    </location>
</feature>
<evidence type="ECO:0000256" key="3">
    <source>
        <dbReference type="ARBA" id="ARBA00022448"/>
    </source>
</evidence>
<accession>A0ABX7FII3</accession>
<keyword evidence="6 8" id="KW-1133">Transmembrane helix</keyword>
<feature type="transmembrane region" description="Helical" evidence="8">
    <location>
        <begin position="187"/>
        <end position="206"/>
    </location>
</feature>
<keyword evidence="4" id="KW-0309">Germination</keyword>
<feature type="transmembrane region" description="Helical" evidence="8">
    <location>
        <begin position="147"/>
        <end position="167"/>
    </location>
</feature>
<evidence type="ECO:0000256" key="4">
    <source>
        <dbReference type="ARBA" id="ARBA00022544"/>
    </source>
</evidence>
<dbReference type="Pfam" id="PF03845">
    <property type="entry name" value="Spore_permease"/>
    <property type="match status" value="1"/>
</dbReference>
<keyword evidence="10" id="KW-1185">Reference proteome</keyword>
<feature type="transmembrane region" description="Helical" evidence="8">
    <location>
        <begin position="268"/>
        <end position="290"/>
    </location>
</feature>
<reference evidence="9 10" key="1">
    <citation type="submission" date="2021-01" db="EMBL/GenBank/DDBJ databases">
        <title>Identification of strong promoters based on the transcriptome of Brevibacillus choshinensis.</title>
        <authorList>
            <person name="Yao D."/>
            <person name="Zhang K."/>
            <person name="Wu J."/>
        </authorList>
    </citation>
    <scope>NUCLEOTIDE SEQUENCE [LARGE SCALE GENOMIC DNA]</scope>
    <source>
        <strain evidence="9 10">HPD31-SP3</strain>
    </source>
</reference>
<evidence type="ECO:0000256" key="6">
    <source>
        <dbReference type="ARBA" id="ARBA00022989"/>
    </source>
</evidence>
<feature type="transmembrane region" description="Helical" evidence="8">
    <location>
        <begin position="218"/>
        <end position="239"/>
    </location>
</feature>
<comment type="similarity">
    <text evidence="2">Belongs to the amino acid-polyamine-organocation (APC) superfamily. Spore germination protein (SGP) (TC 2.A.3.9) family.</text>
</comment>
<keyword evidence="7 8" id="KW-0472">Membrane</keyword>
<keyword evidence="5 8" id="KW-0812">Transmembrane</keyword>
<dbReference type="PANTHER" id="PTHR34975">
    <property type="entry name" value="SPORE GERMINATION PROTEIN A2"/>
    <property type="match status" value="1"/>
</dbReference>
<feature type="transmembrane region" description="Helical" evidence="8">
    <location>
        <begin position="6"/>
        <end position="28"/>
    </location>
</feature>
<feature type="transmembrane region" description="Helical" evidence="8">
    <location>
        <begin position="40"/>
        <end position="59"/>
    </location>
</feature>
<feature type="transmembrane region" description="Helical" evidence="8">
    <location>
        <begin position="333"/>
        <end position="354"/>
    </location>
</feature>
<dbReference type="PANTHER" id="PTHR34975:SF2">
    <property type="entry name" value="SPORE GERMINATION PROTEIN A2"/>
    <property type="match status" value="1"/>
</dbReference>
<evidence type="ECO:0000256" key="2">
    <source>
        <dbReference type="ARBA" id="ARBA00007998"/>
    </source>
</evidence>
<comment type="subcellular location">
    <subcellularLocation>
        <location evidence="1">Membrane</location>
        <topology evidence="1">Multi-pass membrane protein</topology>
    </subcellularLocation>
</comment>
<evidence type="ECO:0000313" key="10">
    <source>
        <dbReference type="Proteomes" id="UP000596248"/>
    </source>
</evidence>
<dbReference type="RefSeq" id="WP_203254595.1">
    <property type="nucleotide sequence ID" value="NZ_CP069127.1"/>
</dbReference>
<evidence type="ECO:0000256" key="8">
    <source>
        <dbReference type="SAM" id="Phobius"/>
    </source>
</evidence>
<evidence type="ECO:0000256" key="1">
    <source>
        <dbReference type="ARBA" id="ARBA00004141"/>
    </source>
</evidence>
<dbReference type="Proteomes" id="UP000596248">
    <property type="component" value="Chromosome"/>
</dbReference>
<dbReference type="EMBL" id="CP069127">
    <property type="protein sequence ID" value="QRG65077.1"/>
    <property type="molecule type" value="Genomic_DNA"/>
</dbReference>
<evidence type="ECO:0000256" key="5">
    <source>
        <dbReference type="ARBA" id="ARBA00022692"/>
    </source>
</evidence>
<sequence>MKDRPYLSAAQIGILVFPVIVATADLLVPATTSRQAGRDMWLSPMIASLTGFLTVYLVFQLHKSFPGQSIVEYSDKIIGSFLGKITSFLVLFDLLYTNGNIIRQYGEFVVGSFLHQTPLLAVIGSIVFICAITIRAGVEVLARAAQVFVPTVVLLYGILLVLMIPFMKAEHLFPMFEHGIMPALKGAVTPQGWFSEVILFSFLLPFRADEEKGMRTGTLTVVSAMLALTAINSSSLLVLGNEVSFMTYPFYTAIQMISYADFFENIDAVVMATWVTGAFIKISVFFYALALGTAQWLRLDDYRPIVLPIGFLLVVFSFWTAPNLSQLSSFIQLLAGVQTTSIYTMVPLLLWVIARLRFKKRAEPPKGVGSSRGK</sequence>
<keyword evidence="3" id="KW-0813">Transport</keyword>
<dbReference type="NCBIfam" id="TIGR00912">
    <property type="entry name" value="2A0309"/>
    <property type="match status" value="1"/>
</dbReference>
<name>A0ABX7FII3_BRECH</name>
<protein>
    <submittedName>
        <fullName evidence="9">Endospore germination permease</fullName>
    </submittedName>
</protein>
<dbReference type="InterPro" id="IPR004761">
    <property type="entry name" value="Spore_GerAB"/>
</dbReference>
<evidence type="ECO:0000256" key="7">
    <source>
        <dbReference type="ARBA" id="ARBA00023136"/>
    </source>
</evidence>
<proteinExistence type="inferred from homology"/>